<sequence length="250" mass="26609">MGRIVLVADADSGTPAKTARDELETLVRKDVKSGGGPLAFSTGLADALFPGTKQRVLRLLFGQPERSFYAKELIGLMRSGSGAVQCEIATLTASGLVTVKTIGNQKHYQANPASPIFAELQAIVRKAIGLAESIRNALTCVASRIEAAFVYGSIAKGTDTARSDIDLMLLSDTLSYGGIFAALEGTNDVPGRPVNPTILTRSDFVKRIAAHESFLTRVLEQPKIWIIGGNHDLPTGKSQRTGQTVKDRAA</sequence>
<gene>
    <name evidence="2" type="ORF">SAMEA3906486_02993</name>
</gene>
<dbReference type="SUPFAM" id="SSF46785">
    <property type="entry name" value="Winged helix' DNA-binding domain"/>
    <property type="match status" value="1"/>
</dbReference>
<reference evidence="2 3" key="1">
    <citation type="submission" date="2016-04" db="EMBL/GenBank/DDBJ databases">
        <authorList>
            <consortium name="Pathogen Informatics"/>
        </authorList>
    </citation>
    <scope>NUCLEOTIDE SEQUENCE [LARGE SCALE GENOMIC DNA]</scope>
    <source>
        <strain evidence="2 3">H050680373</strain>
    </source>
</reference>
<dbReference type="Pfam" id="PF18765">
    <property type="entry name" value="Polbeta"/>
    <property type="match status" value="1"/>
</dbReference>
<evidence type="ECO:0000313" key="2">
    <source>
        <dbReference type="EMBL" id="SAI70266.1"/>
    </source>
</evidence>
<dbReference type="SUPFAM" id="SSF81301">
    <property type="entry name" value="Nucleotidyltransferase"/>
    <property type="match status" value="1"/>
</dbReference>
<dbReference type="InterPro" id="IPR036390">
    <property type="entry name" value="WH_DNA-bd_sf"/>
</dbReference>
<dbReference type="InterPro" id="IPR041633">
    <property type="entry name" value="Polbeta"/>
</dbReference>
<dbReference type="Gene3D" id="3.30.460.10">
    <property type="entry name" value="Beta Polymerase, domain 2"/>
    <property type="match status" value="1"/>
</dbReference>
<accession>A0A157SK56</accession>
<feature type="domain" description="Polymerase beta nucleotidyltransferase" evidence="1">
    <location>
        <begin position="143"/>
        <end position="176"/>
    </location>
</feature>
<keyword evidence="3" id="KW-1185">Reference proteome</keyword>
<proteinExistence type="predicted"/>
<name>A0A157SK56_9BORD</name>
<dbReference type="STRING" id="288768.SAMEA3906486_02993"/>
<keyword evidence="2" id="KW-0808">Transferase</keyword>
<dbReference type="EMBL" id="FKIF01000006">
    <property type="protein sequence ID" value="SAI70266.1"/>
    <property type="molecule type" value="Genomic_DNA"/>
</dbReference>
<evidence type="ECO:0000313" key="3">
    <source>
        <dbReference type="Proteomes" id="UP000076848"/>
    </source>
</evidence>
<dbReference type="RefSeq" id="WP_156513377.1">
    <property type="nucleotide sequence ID" value="NZ_FKIF01000006.1"/>
</dbReference>
<protein>
    <submittedName>
        <fullName evidence="2">Predicted nucleotidyltransferases</fullName>
    </submittedName>
</protein>
<dbReference type="CDD" id="cd05403">
    <property type="entry name" value="NT_KNTase_like"/>
    <property type="match status" value="1"/>
</dbReference>
<dbReference type="GO" id="GO:0016740">
    <property type="term" value="F:transferase activity"/>
    <property type="evidence" value="ECO:0007669"/>
    <property type="project" value="UniProtKB-KW"/>
</dbReference>
<dbReference type="OrthoDB" id="8223306at2"/>
<evidence type="ECO:0000259" key="1">
    <source>
        <dbReference type="Pfam" id="PF18765"/>
    </source>
</evidence>
<organism evidence="2 3">
    <name type="scientific">Bordetella ansorpii</name>
    <dbReference type="NCBI Taxonomy" id="288768"/>
    <lineage>
        <taxon>Bacteria</taxon>
        <taxon>Pseudomonadati</taxon>
        <taxon>Pseudomonadota</taxon>
        <taxon>Betaproteobacteria</taxon>
        <taxon>Burkholderiales</taxon>
        <taxon>Alcaligenaceae</taxon>
        <taxon>Bordetella</taxon>
    </lineage>
</organism>
<dbReference type="AlphaFoldDB" id="A0A157SK56"/>
<dbReference type="InterPro" id="IPR043519">
    <property type="entry name" value="NT_sf"/>
</dbReference>
<dbReference type="Proteomes" id="UP000076848">
    <property type="component" value="Unassembled WGS sequence"/>
</dbReference>